<dbReference type="GO" id="GO:0006508">
    <property type="term" value="P:proteolysis"/>
    <property type="evidence" value="ECO:0007669"/>
    <property type="project" value="InterPro"/>
</dbReference>
<proteinExistence type="predicted"/>
<comment type="caution">
    <text evidence="2">The sequence shown here is derived from an EMBL/GenBank/DDBJ whole genome shotgun (WGS) entry which is preliminary data.</text>
</comment>
<protein>
    <recommendedName>
        <fullName evidence="1">Peptidase C1A papain C-terminal domain-containing protein</fullName>
    </recommendedName>
</protein>
<keyword evidence="3" id="KW-1185">Reference proteome</keyword>
<accession>A0AA88QTM4</accession>
<dbReference type="InterPro" id="IPR038765">
    <property type="entry name" value="Papain-like_cys_pep_sf"/>
</dbReference>
<dbReference type="Pfam" id="PF00112">
    <property type="entry name" value="Peptidase_C1"/>
    <property type="match status" value="1"/>
</dbReference>
<evidence type="ECO:0000313" key="2">
    <source>
        <dbReference type="EMBL" id="KAK2965740.1"/>
    </source>
</evidence>
<feature type="domain" description="Peptidase C1A papain C-terminal" evidence="1">
    <location>
        <begin position="71"/>
        <end position="123"/>
    </location>
</feature>
<dbReference type="Proteomes" id="UP001187471">
    <property type="component" value="Unassembled WGS sequence"/>
</dbReference>
<dbReference type="AlphaFoldDB" id="A0AA88QTM4"/>
<gene>
    <name evidence="2" type="ORF">RJ640_003278</name>
</gene>
<dbReference type="Gene3D" id="3.90.70.10">
    <property type="entry name" value="Cysteine proteinases"/>
    <property type="match status" value="1"/>
</dbReference>
<dbReference type="GO" id="GO:0008234">
    <property type="term" value="F:cysteine-type peptidase activity"/>
    <property type="evidence" value="ECO:0007669"/>
    <property type="project" value="InterPro"/>
</dbReference>
<dbReference type="EMBL" id="JAVXUO010003185">
    <property type="protein sequence ID" value="KAK2965740.1"/>
    <property type="molecule type" value="Genomic_DNA"/>
</dbReference>
<organism evidence="2 3">
    <name type="scientific">Escallonia rubra</name>
    <dbReference type="NCBI Taxonomy" id="112253"/>
    <lineage>
        <taxon>Eukaryota</taxon>
        <taxon>Viridiplantae</taxon>
        <taxon>Streptophyta</taxon>
        <taxon>Embryophyta</taxon>
        <taxon>Tracheophyta</taxon>
        <taxon>Spermatophyta</taxon>
        <taxon>Magnoliopsida</taxon>
        <taxon>eudicotyledons</taxon>
        <taxon>Gunneridae</taxon>
        <taxon>Pentapetalae</taxon>
        <taxon>asterids</taxon>
        <taxon>campanulids</taxon>
        <taxon>Escalloniales</taxon>
        <taxon>Escalloniaceae</taxon>
        <taxon>Escallonia</taxon>
    </lineage>
</organism>
<reference evidence="2" key="1">
    <citation type="submission" date="2022-12" db="EMBL/GenBank/DDBJ databases">
        <title>Draft genome assemblies for two species of Escallonia (Escalloniales).</title>
        <authorList>
            <person name="Chanderbali A."/>
            <person name="Dervinis C."/>
            <person name="Anghel I."/>
            <person name="Soltis D."/>
            <person name="Soltis P."/>
            <person name="Zapata F."/>
        </authorList>
    </citation>
    <scope>NUCLEOTIDE SEQUENCE</scope>
    <source>
        <strain evidence="2">UCBG92.1500</strain>
        <tissue evidence="2">Leaf</tissue>
    </source>
</reference>
<evidence type="ECO:0000313" key="3">
    <source>
        <dbReference type="Proteomes" id="UP001187471"/>
    </source>
</evidence>
<dbReference type="InterPro" id="IPR000668">
    <property type="entry name" value="Peptidase_C1A_C"/>
</dbReference>
<dbReference type="SUPFAM" id="SSF54001">
    <property type="entry name" value="Cysteine proteinases"/>
    <property type="match status" value="1"/>
</dbReference>
<evidence type="ECO:0000259" key="1">
    <source>
        <dbReference type="Pfam" id="PF00112"/>
    </source>
</evidence>
<sequence>MVYLRKMPKKSRSEEEEFEGCSTVNQGFRYINRFGMRLEEFYPSTGELKREKLKNPDNQAAKIFCITLSFRGISDGPAKTNRRGKHAFLIVGQGVQAGIPYYKITNSYGQDWGEGGFGKIREDLIINISYPIKARMVMN</sequence>
<name>A0AA88QTM4_9ASTE</name>